<organism evidence="2">
    <name type="scientific">Tanacetum cinerariifolium</name>
    <name type="common">Dalmatian daisy</name>
    <name type="synonym">Chrysanthemum cinerariifolium</name>
    <dbReference type="NCBI Taxonomy" id="118510"/>
    <lineage>
        <taxon>Eukaryota</taxon>
        <taxon>Viridiplantae</taxon>
        <taxon>Streptophyta</taxon>
        <taxon>Embryophyta</taxon>
        <taxon>Tracheophyta</taxon>
        <taxon>Spermatophyta</taxon>
        <taxon>Magnoliopsida</taxon>
        <taxon>eudicotyledons</taxon>
        <taxon>Gunneridae</taxon>
        <taxon>Pentapetalae</taxon>
        <taxon>asterids</taxon>
        <taxon>campanulids</taxon>
        <taxon>Asterales</taxon>
        <taxon>Asteraceae</taxon>
        <taxon>Asteroideae</taxon>
        <taxon>Anthemideae</taxon>
        <taxon>Anthemidinae</taxon>
        <taxon>Tanacetum</taxon>
    </lineage>
</organism>
<feature type="compositionally biased region" description="Low complexity" evidence="1">
    <location>
        <begin position="1"/>
        <end position="17"/>
    </location>
</feature>
<evidence type="ECO:0008006" key="3">
    <source>
        <dbReference type="Google" id="ProtNLM"/>
    </source>
</evidence>
<reference evidence="2" key="1">
    <citation type="journal article" date="2019" name="Sci. Rep.">
        <title>Draft genome of Tanacetum cinerariifolium, the natural source of mosquito coil.</title>
        <authorList>
            <person name="Yamashiro T."/>
            <person name="Shiraishi A."/>
            <person name="Satake H."/>
            <person name="Nakayama K."/>
        </authorList>
    </citation>
    <scope>NUCLEOTIDE SEQUENCE</scope>
</reference>
<evidence type="ECO:0000256" key="1">
    <source>
        <dbReference type="SAM" id="MobiDB-lite"/>
    </source>
</evidence>
<proteinExistence type="predicted"/>
<feature type="region of interest" description="Disordered" evidence="1">
    <location>
        <begin position="1"/>
        <end position="37"/>
    </location>
</feature>
<evidence type="ECO:0000313" key="2">
    <source>
        <dbReference type="EMBL" id="GFA36573.1"/>
    </source>
</evidence>
<protein>
    <recommendedName>
        <fullName evidence="3">Reverse transcriptase domain-containing protein</fullName>
    </recommendedName>
</protein>
<name>A0A699JIH0_TANCI</name>
<sequence length="471" mass="52799">FLNTSESSNDDSNVVNEPQEPIVVNQDPGENSSQSPPQIDHQCCYECGDSLDDIFCQRCTYQVVNLDSYSPEPLQCRKIPICYDDDDDEEGSTPLRDIIISELPLCIAITLVLSTKETKDSLIMGDEHLDTIPEKESDEFIKSSVENLVPNPSESEDLSNIGRECDVPICNDFTTFSNFLFDVDDNFSSSNNELFSDEDIPKEIYSNPLFDEEIISIKIDPRHFNTESDLIESLLNQDSSIISFSKIDSLLDEFAGKLILLKSIPPGIDESDCDPEEEIHLIEKLLYDNSSPHPPEEINSENSDAVIKSFSPCPISVEDSDFLMEEIDLSLTPDDSMPPGIENDDYDSEVDILILEELLSNDSLLLPENESFHFDIPSSLRPPAKPPDDDKIEPNLGILTVKVVGDISEHYVLMPRLLPTQPTLASKQEKYPHLLSHRGLKAFQLSSESPMMIYGGNIPILDVSFLHFYPP</sequence>
<dbReference type="EMBL" id="BKCJ010411660">
    <property type="protein sequence ID" value="GFA36573.1"/>
    <property type="molecule type" value="Genomic_DNA"/>
</dbReference>
<gene>
    <name evidence="2" type="ORF">Tci_608545</name>
</gene>
<feature type="non-terminal residue" evidence="2">
    <location>
        <position position="1"/>
    </location>
</feature>
<feature type="compositionally biased region" description="Polar residues" evidence="1">
    <location>
        <begin position="28"/>
        <end position="37"/>
    </location>
</feature>
<accession>A0A699JIH0</accession>
<dbReference type="AlphaFoldDB" id="A0A699JIH0"/>
<comment type="caution">
    <text evidence="2">The sequence shown here is derived from an EMBL/GenBank/DDBJ whole genome shotgun (WGS) entry which is preliminary data.</text>
</comment>